<proteinExistence type="inferred from homology"/>
<dbReference type="Pfam" id="PF00126">
    <property type="entry name" value="HTH_1"/>
    <property type="match status" value="1"/>
</dbReference>
<dbReference type="EMBL" id="JTCM02000057">
    <property type="protein sequence ID" value="NEU75049.1"/>
    <property type="molecule type" value="Genomic_DNA"/>
</dbReference>
<evidence type="ECO:0000313" key="7">
    <source>
        <dbReference type="Proteomes" id="UP000031549"/>
    </source>
</evidence>
<gene>
    <name evidence="6" type="ORF">PI95_021440</name>
</gene>
<evidence type="ECO:0000313" key="6">
    <source>
        <dbReference type="EMBL" id="NEU75049.1"/>
    </source>
</evidence>
<dbReference type="RefSeq" id="WP_052324654.1">
    <property type="nucleotide sequence ID" value="NZ_JTCM02000057.1"/>
</dbReference>
<dbReference type="InterPro" id="IPR036390">
    <property type="entry name" value="WH_DNA-bd_sf"/>
</dbReference>
<dbReference type="Proteomes" id="UP000031549">
    <property type="component" value="Unassembled WGS sequence"/>
</dbReference>
<keyword evidence="3" id="KW-0238">DNA-binding</keyword>
<evidence type="ECO:0000256" key="3">
    <source>
        <dbReference type="ARBA" id="ARBA00023125"/>
    </source>
</evidence>
<dbReference type="GO" id="GO:0003677">
    <property type="term" value="F:DNA binding"/>
    <property type="evidence" value="ECO:0007669"/>
    <property type="project" value="UniProtKB-KW"/>
</dbReference>
<dbReference type="Gene3D" id="3.40.190.10">
    <property type="entry name" value="Periplasmic binding protein-like II"/>
    <property type="match status" value="2"/>
</dbReference>
<dbReference type="GO" id="GO:0003700">
    <property type="term" value="F:DNA-binding transcription factor activity"/>
    <property type="evidence" value="ECO:0007669"/>
    <property type="project" value="InterPro"/>
</dbReference>
<comment type="caution">
    <text evidence="6">The sequence shown here is derived from an EMBL/GenBank/DDBJ whole genome shotgun (WGS) entry which is preliminary data.</text>
</comment>
<dbReference type="AlphaFoldDB" id="A0A846HE43"/>
<feature type="domain" description="HTH lysR-type" evidence="5">
    <location>
        <begin position="9"/>
        <end position="66"/>
    </location>
</feature>
<protein>
    <submittedName>
        <fullName evidence="6">LysR family transcriptional regulator</fullName>
    </submittedName>
</protein>
<dbReference type="InterPro" id="IPR037402">
    <property type="entry name" value="YidZ_PBP2"/>
</dbReference>
<dbReference type="SUPFAM" id="SSF53850">
    <property type="entry name" value="Periplasmic binding protein-like II"/>
    <property type="match status" value="1"/>
</dbReference>
<dbReference type="PANTHER" id="PTHR30118:SF15">
    <property type="entry name" value="TRANSCRIPTIONAL REGULATORY PROTEIN"/>
    <property type="match status" value="1"/>
</dbReference>
<dbReference type="SUPFAM" id="SSF46785">
    <property type="entry name" value="Winged helix' DNA-binding domain"/>
    <property type="match status" value="1"/>
</dbReference>
<evidence type="ECO:0000256" key="2">
    <source>
        <dbReference type="ARBA" id="ARBA00023015"/>
    </source>
</evidence>
<dbReference type="InterPro" id="IPR036388">
    <property type="entry name" value="WH-like_DNA-bd_sf"/>
</dbReference>
<comment type="similarity">
    <text evidence="1">Belongs to the LysR transcriptional regulatory family.</text>
</comment>
<organism evidence="6 7">
    <name type="scientific">Hassallia byssoidea VB512170</name>
    <dbReference type="NCBI Taxonomy" id="1304833"/>
    <lineage>
        <taxon>Bacteria</taxon>
        <taxon>Bacillati</taxon>
        <taxon>Cyanobacteriota</taxon>
        <taxon>Cyanophyceae</taxon>
        <taxon>Nostocales</taxon>
        <taxon>Tolypothrichaceae</taxon>
        <taxon>Hassallia</taxon>
    </lineage>
</organism>
<dbReference type="Gene3D" id="1.10.10.10">
    <property type="entry name" value="Winged helix-like DNA-binding domain superfamily/Winged helix DNA-binding domain"/>
    <property type="match status" value="1"/>
</dbReference>
<dbReference type="InterPro" id="IPR000847">
    <property type="entry name" value="LysR_HTH_N"/>
</dbReference>
<evidence type="ECO:0000256" key="4">
    <source>
        <dbReference type="ARBA" id="ARBA00023163"/>
    </source>
</evidence>
<dbReference type="PANTHER" id="PTHR30118">
    <property type="entry name" value="HTH-TYPE TRANSCRIPTIONAL REGULATOR LEUO-RELATED"/>
    <property type="match status" value="1"/>
</dbReference>
<name>A0A846HE43_9CYAN</name>
<keyword evidence="2" id="KW-0805">Transcription regulation</keyword>
<reference evidence="6 7" key="1">
    <citation type="journal article" date="2015" name="Genome Announc.">
        <title>Draft Genome Sequence of Cyanobacterium Hassallia byssoidea Strain VB512170, Isolated from Monuments in India.</title>
        <authorList>
            <person name="Singh D."/>
            <person name="Chandrababunaidu M.M."/>
            <person name="Panda A."/>
            <person name="Sen D."/>
            <person name="Bhattacharyya S."/>
            <person name="Adhikary S.P."/>
            <person name="Tripathy S."/>
        </authorList>
    </citation>
    <scope>NUCLEOTIDE SEQUENCE [LARGE SCALE GENOMIC DNA]</scope>
    <source>
        <strain evidence="6 7">VB512170</strain>
    </source>
</reference>
<dbReference type="InterPro" id="IPR005119">
    <property type="entry name" value="LysR_subst-bd"/>
</dbReference>
<dbReference type="PROSITE" id="PS50931">
    <property type="entry name" value="HTH_LYSR"/>
    <property type="match status" value="1"/>
</dbReference>
<dbReference type="CDD" id="cd08417">
    <property type="entry name" value="PBP2_Nitroaromatics_like"/>
    <property type="match status" value="1"/>
</dbReference>
<sequence length="307" mass="34548">MHKIDLLTLDFNLLLVLSALLEERNVTNAGEKIGLSQSATSHALGRLRQVFNDPLLVRSAKGMTPTPRALELLEPLQKILLNIEQLIQPTVFDPKTAQGTIRLGASDYATAVILPSVLNQISRAAPQLNLECNNWRSDILDDLRNGVIDLGLGVLNLPETEEFKSQKLLVEDYLCVIRADHPIAQTNFTLESYIALPHGFITPANIVPSPTKTHVDNVLSNLGVKRRVMLKIPHFLSVPLIVQQTDLIFTLPRRIAMLFAKYTNLAVLEPPIELGNYNYIQVWHERCHYDPQHIWLRELVASQTQQL</sequence>
<dbReference type="InterPro" id="IPR050389">
    <property type="entry name" value="LysR-type_TF"/>
</dbReference>
<keyword evidence="7" id="KW-1185">Reference proteome</keyword>
<evidence type="ECO:0000256" key="1">
    <source>
        <dbReference type="ARBA" id="ARBA00009437"/>
    </source>
</evidence>
<evidence type="ECO:0000259" key="5">
    <source>
        <dbReference type="PROSITE" id="PS50931"/>
    </source>
</evidence>
<accession>A0A846HE43</accession>
<dbReference type="Pfam" id="PF03466">
    <property type="entry name" value="LysR_substrate"/>
    <property type="match status" value="1"/>
</dbReference>
<keyword evidence="4" id="KW-0804">Transcription</keyword>